<dbReference type="EMBL" id="AAXW01000005">
    <property type="protein sequence ID" value="EAZ92576.1"/>
    <property type="molecule type" value="Genomic_DNA"/>
</dbReference>
<gene>
    <name evidence="1" type="ORF">CY0110_23456</name>
</gene>
<evidence type="ECO:0000313" key="2">
    <source>
        <dbReference type="Proteomes" id="UP000003781"/>
    </source>
</evidence>
<evidence type="ECO:0000313" key="1">
    <source>
        <dbReference type="EMBL" id="EAZ92576.1"/>
    </source>
</evidence>
<comment type="caution">
    <text evidence="1">The sequence shown here is derived from an EMBL/GenBank/DDBJ whole genome shotgun (WGS) entry which is preliminary data.</text>
</comment>
<dbReference type="InterPro" id="IPR012933">
    <property type="entry name" value="HicA_mRNA_interferase"/>
</dbReference>
<reference evidence="1 2" key="1">
    <citation type="submission" date="2007-03" db="EMBL/GenBank/DDBJ databases">
        <authorList>
            <person name="Stal L."/>
            <person name="Ferriera S."/>
            <person name="Johnson J."/>
            <person name="Kravitz S."/>
            <person name="Beeson K."/>
            <person name="Sutton G."/>
            <person name="Rogers Y.-H."/>
            <person name="Friedman R."/>
            <person name="Frazier M."/>
            <person name="Venter J.C."/>
        </authorList>
    </citation>
    <scope>NUCLEOTIDE SEQUENCE [LARGE SCALE GENOMIC DNA]</scope>
    <source>
        <strain evidence="1 2">CCY0110</strain>
    </source>
</reference>
<dbReference type="GO" id="GO:0003729">
    <property type="term" value="F:mRNA binding"/>
    <property type="evidence" value="ECO:0007669"/>
    <property type="project" value="InterPro"/>
</dbReference>
<name>A3ILC5_9CHRO</name>
<dbReference type="Proteomes" id="UP000003781">
    <property type="component" value="Unassembled WGS sequence"/>
</dbReference>
<dbReference type="AlphaFoldDB" id="A3ILC5"/>
<dbReference type="RefSeq" id="WP_008274144.1">
    <property type="nucleotide sequence ID" value="NZ_AAXW01000005.1"/>
</dbReference>
<dbReference type="Pfam" id="PF07927">
    <property type="entry name" value="HicA_toxin"/>
    <property type="match status" value="1"/>
</dbReference>
<organism evidence="1 2">
    <name type="scientific">Crocosphaera chwakensis CCY0110</name>
    <dbReference type="NCBI Taxonomy" id="391612"/>
    <lineage>
        <taxon>Bacteria</taxon>
        <taxon>Bacillati</taxon>
        <taxon>Cyanobacteriota</taxon>
        <taxon>Cyanophyceae</taxon>
        <taxon>Oscillatoriophycideae</taxon>
        <taxon>Chroococcales</taxon>
        <taxon>Aphanothecaceae</taxon>
        <taxon>Crocosphaera</taxon>
        <taxon>Crocosphaera chwakensis</taxon>
    </lineage>
</organism>
<proteinExistence type="predicted"/>
<accession>A3ILC5</accession>
<dbReference type="eggNOG" id="ENOG5032SSN">
    <property type="taxonomic scope" value="Bacteria"/>
</dbReference>
<keyword evidence="2" id="KW-1185">Reference proteome</keyword>
<sequence length="104" mass="11361">MQTLVVQTTARGVMAEGLNSKQRRTLEAIYTNPVRADITWTDIENLLIALGATVSQGRGSRVRVFLNGEKAVFHEPHPQKEVCKAAVKSVRDFLENAGVTPGSL</sequence>
<protein>
    <submittedName>
        <fullName evidence="1">HicA protein</fullName>
    </submittedName>
</protein>